<dbReference type="RefSeq" id="WP_106987915.1">
    <property type="nucleotide sequence ID" value="NZ_DBGDQT010000074.1"/>
</dbReference>
<proteinExistence type="predicted"/>
<gene>
    <name evidence="1" type="ORF">C7U55_06795</name>
</gene>
<evidence type="ECO:0000313" key="2">
    <source>
        <dbReference type="Proteomes" id="UP000241201"/>
    </source>
</evidence>
<accession>A0A2T3FZA5</accession>
<dbReference type="EMBL" id="PYLP01000006">
    <property type="protein sequence ID" value="PST40610.1"/>
    <property type="molecule type" value="Genomic_DNA"/>
</dbReference>
<organism evidence="1 2">
    <name type="scientific">Faecalibacillus faecis</name>
    <dbReference type="NCBI Taxonomy" id="1982628"/>
    <lineage>
        <taxon>Bacteria</taxon>
        <taxon>Bacillati</taxon>
        <taxon>Bacillota</taxon>
        <taxon>Erysipelotrichia</taxon>
        <taxon>Erysipelotrichales</taxon>
        <taxon>Coprobacillaceae</taxon>
        <taxon>Faecalibacillus</taxon>
    </lineage>
</organism>
<dbReference type="Proteomes" id="UP000241201">
    <property type="component" value="Unassembled WGS sequence"/>
</dbReference>
<dbReference type="AlphaFoldDB" id="A0A2T3FZA5"/>
<comment type="caution">
    <text evidence="1">The sequence shown here is derived from an EMBL/GenBank/DDBJ whole genome shotgun (WGS) entry which is preliminary data.</text>
</comment>
<keyword evidence="2" id="KW-1185">Reference proteome</keyword>
<reference evidence="2" key="1">
    <citation type="submission" date="2018-03" db="EMBL/GenBank/DDBJ databases">
        <title>Lachnoclostridium SNUG30370 gen.nov., sp.nov., isolated from human faeces.</title>
        <authorList>
            <person name="Seo B."/>
            <person name="Jeon K."/>
            <person name="Ko G."/>
        </authorList>
    </citation>
    <scope>NUCLEOTIDE SEQUENCE [LARGE SCALE GENOMIC DNA]</scope>
    <source>
        <strain evidence="2">SNUG30370</strain>
    </source>
</reference>
<name>A0A2T3FZA5_9FIRM</name>
<evidence type="ECO:0000313" key="1">
    <source>
        <dbReference type="EMBL" id="PST40610.1"/>
    </source>
</evidence>
<dbReference type="GeneID" id="77470794"/>
<sequence length="86" mass="10484">MNKLNDEIQSYRRMIDVLDQCIDDYLFVIDIENDSCYISPHAEVRFKMENHEFKNPIEKFKEFIYYKDYDLVMEDLDLIFTGKKIS</sequence>
<protein>
    <submittedName>
        <fullName evidence="1">Uncharacterized protein</fullName>
    </submittedName>
</protein>